<keyword evidence="1" id="KW-0472">Membrane</keyword>
<keyword evidence="1" id="KW-1133">Transmembrane helix</keyword>
<dbReference type="AlphaFoldDB" id="A0A7S4N4Y7"/>
<feature type="transmembrane region" description="Helical" evidence="1">
    <location>
        <begin position="12"/>
        <end position="30"/>
    </location>
</feature>
<evidence type="ECO:0000256" key="1">
    <source>
        <dbReference type="SAM" id="Phobius"/>
    </source>
</evidence>
<feature type="transmembrane region" description="Helical" evidence="1">
    <location>
        <begin position="126"/>
        <end position="145"/>
    </location>
</feature>
<dbReference type="EMBL" id="HBKQ01041136">
    <property type="protein sequence ID" value="CAE2264707.1"/>
    <property type="molecule type" value="Transcribed_RNA"/>
</dbReference>
<name>A0A7S4N4Y7_9STRA</name>
<keyword evidence="1" id="KW-0812">Transmembrane</keyword>
<feature type="transmembrane region" description="Helical" evidence="1">
    <location>
        <begin position="165"/>
        <end position="188"/>
    </location>
</feature>
<reference evidence="2" key="1">
    <citation type="submission" date="2021-01" db="EMBL/GenBank/DDBJ databases">
        <authorList>
            <person name="Corre E."/>
            <person name="Pelletier E."/>
            <person name="Niang G."/>
            <person name="Scheremetjew M."/>
            <person name="Finn R."/>
            <person name="Kale V."/>
            <person name="Holt S."/>
            <person name="Cochrane G."/>
            <person name="Meng A."/>
            <person name="Brown T."/>
            <person name="Cohen L."/>
        </authorList>
    </citation>
    <scope>NUCLEOTIDE SEQUENCE</scope>
    <source>
        <strain evidence="2">Isolate 1302-5</strain>
    </source>
</reference>
<accession>A0A7S4N4Y7</accession>
<proteinExistence type="predicted"/>
<gene>
    <name evidence="2" type="ORF">OAUR00152_LOCUS28370</name>
</gene>
<evidence type="ECO:0000313" key="2">
    <source>
        <dbReference type="EMBL" id="CAE2264707.1"/>
    </source>
</evidence>
<protein>
    <submittedName>
        <fullName evidence="2">Uncharacterized protein</fullName>
    </submittedName>
</protein>
<organism evidence="2">
    <name type="scientific">Odontella aurita</name>
    <dbReference type="NCBI Taxonomy" id="265563"/>
    <lineage>
        <taxon>Eukaryota</taxon>
        <taxon>Sar</taxon>
        <taxon>Stramenopiles</taxon>
        <taxon>Ochrophyta</taxon>
        <taxon>Bacillariophyta</taxon>
        <taxon>Mediophyceae</taxon>
        <taxon>Biddulphiophycidae</taxon>
        <taxon>Eupodiscales</taxon>
        <taxon>Odontellaceae</taxon>
        <taxon>Odontella</taxon>
    </lineage>
</organism>
<sequence length="213" mass="23079">MKSVLSSSLGGWISRVALIFLMALHVQSAAGRPSRLAGFAPASALLRPHQWQIGPASERVRAHGRSRFKMAGPRSLEILHLTRYDNLVSGIAEISMGLSLGVLWSEYSVATTGCGPLAFSDTLERICYQGVILAAGSSIFSRIAFGKDLVSFSKDSFGYLEESTLWQLRAAELFSLLGVAGAFVALGFQIMHGERMEGMSGIDVEMCRAMRDM</sequence>